<dbReference type="AlphaFoldDB" id="A0A085MI58"/>
<protein>
    <submittedName>
        <fullName evidence="1">Uncharacterized protein</fullName>
    </submittedName>
</protein>
<sequence>MALTLKEVNVIMKGMEKGETPKLPNEVLEKFGKIQGRIFQVERVPPNFRTARVHDTGTKQFSTMVEHAMTCAQALMSLSASTLLHEPHFRRTKIMESLYIGQKRSINKDDGLGVSEAWLPLTASTIQLCHNAKT</sequence>
<gene>
    <name evidence="1" type="ORF">M513_02161</name>
    <name evidence="2" type="ORF">M514_02161</name>
</gene>
<organism evidence="1 3">
    <name type="scientific">Trichuris suis</name>
    <name type="common">pig whipworm</name>
    <dbReference type="NCBI Taxonomy" id="68888"/>
    <lineage>
        <taxon>Eukaryota</taxon>
        <taxon>Metazoa</taxon>
        <taxon>Ecdysozoa</taxon>
        <taxon>Nematoda</taxon>
        <taxon>Enoplea</taxon>
        <taxon>Dorylaimia</taxon>
        <taxon>Trichinellida</taxon>
        <taxon>Trichuridae</taxon>
        <taxon>Trichuris</taxon>
    </lineage>
</organism>
<dbReference type="Proteomes" id="UP000030758">
    <property type="component" value="Unassembled WGS sequence"/>
</dbReference>
<name>A0A085MI58_9BILA</name>
<dbReference type="Proteomes" id="UP000030764">
    <property type="component" value="Unassembled WGS sequence"/>
</dbReference>
<reference evidence="1 3" key="1">
    <citation type="journal article" date="2014" name="Nat. Genet.">
        <title>Genome and transcriptome of the porcine whipworm Trichuris suis.</title>
        <authorList>
            <person name="Jex A.R."/>
            <person name="Nejsum P."/>
            <person name="Schwarz E.M."/>
            <person name="Hu L."/>
            <person name="Young N.D."/>
            <person name="Hall R.S."/>
            <person name="Korhonen P.K."/>
            <person name="Liao S."/>
            <person name="Thamsborg S."/>
            <person name="Xia J."/>
            <person name="Xu P."/>
            <person name="Wang S."/>
            <person name="Scheerlinck J.P."/>
            <person name="Hofmann A."/>
            <person name="Sternberg P.W."/>
            <person name="Wang J."/>
            <person name="Gasser R.B."/>
        </authorList>
    </citation>
    <scope>NUCLEOTIDE SEQUENCE [LARGE SCALE GENOMIC DNA]</scope>
    <source>
        <strain evidence="2">DCEP-RM93F</strain>
        <strain evidence="1">DCEP-RM93M</strain>
    </source>
</reference>
<dbReference type="EMBL" id="KL367527">
    <property type="protein sequence ID" value="KFD66140.1"/>
    <property type="molecule type" value="Genomic_DNA"/>
</dbReference>
<proteinExistence type="predicted"/>
<keyword evidence="3" id="KW-1185">Reference proteome</keyword>
<evidence type="ECO:0000313" key="3">
    <source>
        <dbReference type="Proteomes" id="UP000030764"/>
    </source>
</evidence>
<accession>A0A085MI58</accession>
<evidence type="ECO:0000313" key="2">
    <source>
        <dbReference type="EMBL" id="KFD66140.1"/>
    </source>
</evidence>
<dbReference type="EMBL" id="KL363191">
    <property type="protein sequence ID" value="KFD56904.1"/>
    <property type="molecule type" value="Genomic_DNA"/>
</dbReference>
<evidence type="ECO:0000313" key="1">
    <source>
        <dbReference type="EMBL" id="KFD56904.1"/>
    </source>
</evidence>